<accession>A0A271IWG7</accession>
<dbReference type="AlphaFoldDB" id="A0A271IWG7"/>
<protein>
    <recommendedName>
        <fullName evidence="3">Cytochrome oxidase complex assembly protein 1</fullName>
    </recommendedName>
</protein>
<organism evidence="1 2">
    <name type="scientific">Rubrivirga marina</name>
    <dbReference type="NCBI Taxonomy" id="1196024"/>
    <lineage>
        <taxon>Bacteria</taxon>
        <taxon>Pseudomonadati</taxon>
        <taxon>Rhodothermota</taxon>
        <taxon>Rhodothermia</taxon>
        <taxon>Rhodothermales</taxon>
        <taxon>Rubricoccaceae</taxon>
        <taxon>Rubrivirga</taxon>
    </lineage>
</organism>
<sequence>MRGALSVLTGLVGLALFMALLWAGCSTFLKNNGAYERGVATARADPVVEKALGAPVRESWFLNGSIEGDGMTTRGSWLVRLSGERGAGTLRIAGYKADGDWRVVSMALDADDVRYVYVPGVGFRAPAEGSAVEGPPDILGH</sequence>
<proteinExistence type="predicted"/>
<comment type="caution">
    <text evidence="1">The sequence shown here is derived from an EMBL/GenBank/DDBJ whole genome shotgun (WGS) entry which is preliminary data.</text>
</comment>
<dbReference type="Pfam" id="PF08695">
    <property type="entry name" value="Coa1"/>
    <property type="match status" value="1"/>
</dbReference>
<dbReference type="PROSITE" id="PS51257">
    <property type="entry name" value="PROKAR_LIPOPROTEIN"/>
    <property type="match status" value="1"/>
</dbReference>
<gene>
    <name evidence="1" type="ORF">BSZ37_01875</name>
</gene>
<dbReference type="InterPro" id="IPR014807">
    <property type="entry name" value="Coa1"/>
</dbReference>
<evidence type="ECO:0000313" key="1">
    <source>
        <dbReference type="EMBL" id="PAP75278.1"/>
    </source>
</evidence>
<name>A0A271IWG7_9BACT</name>
<keyword evidence="2" id="KW-1185">Reference proteome</keyword>
<evidence type="ECO:0008006" key="3">
    <source>
        <dbReference type="Google" id="ProtNLM"/>
    </source>
</evidence>
<reference evidence="1 2" key="1">
    <citation type="submission" date="2016-11" db="EMBL/GenBank/DDBJ databases">
        <title>Study of marine rhodopsin-containing bacteria.</title>
        <authorList>
            <person name="Yoshizawa S."/>
            <person name="Kumagai Y."/>
            <person name="Kogure K."/>
        </authorList>
    </citation>
    <scope>NUCLEOTIDE SEQUENCE [LARGE SCALE GENOMIC DNA]</scope>
    <source>
        <strain evidence="1 2">SAORIC-28</strain>
    </source>
</reference>
<dbReference type="EMBL" id="MQWD01000001">
    <property type="protein sequence ID" value="PAP75278.1"/>
    <property type="molecule type" value="Genomic_DNA"/>
</dbReference>
<dbReference type="Proteomes" id="UP000216339">
    <property type="component" value="Unassembled WGS sequence"/>
</dbReference>
<dbReference type="RefSeq" id="WP_179299426.1">
    <property type="nucleotide sequence ID" value="NZ_MQWD01000001.1"/>
</dbReference>
<evidence type="ECO:0000313" key="2">
    <source>
        <dbReference type="Proteomes" id="UP000216339"/>
    </source>
</evidence>